<dbReference type="Gene3D" id="3.40.50.720">
    <property type="entry name" value="NAD(P)-binding Rossmann-like Domain"/>
    <property type="match status" value="1"/>
</dbReference>
<evidence type="ECO:0000259" key="4">
    <source>
        <dbReference type="SMART" id="SM00822"/>
    </source>
</evidence>
<dbReference type="OrthoDB" id="9792003at2"/>
<evidence type="ECO:0000256" key="3">
    <source>
        <dbReference type="RuleBase" id="RU000363"/>
    </source>
</evidence>
<organism evidence="5 6">
    <name type="scientific">Thermogemmatispora tikiterensis</name>
    <dbReference type="NCBI Taxonomy" id="1825093"/>
    <lineage>
        <taxon>Bacteria</taxon>
        <taxon>Bacillati</taxon>
        <taxon>Chloroflexota</taxon>
        <taxon>Ktedonobacteria</taxon>
        <taxon>Thermogemmatisporales</taxon>
        <taxon>Thermogemmatisporaceae</taxon>
        <taxon>Thermogemmatispora</taxon>
    </lineage>
</organism>
<dbReference type="RefSeq" id="WP_112433519.1">
    <property type="nucleotide sequence ID" value="NZ_MCIF01000002.1"/>
</dbReference>
<dbReference type="FunFam" id="3.40.50.720:FF:000084">
    <property type="entry name" value="Short-chain dehydrogenase reductase"/>
    <property type="match status" value="1"/>
</dbReference>
<dbReference type="AlphaFoldDB" id="A0A328VKV8"/>
<accession>A0A328VKV8</accession>
<dbReference type="InterPro" id="IPR036291">
    <property type="entry name" value="NAD(P)-bd_dom_sf"/>
</dbReference>
<dbReference type="SUPFAM" id="SSF51735">
    <property type="entry name" value="NAD(P)-binding Rossmann-fold domains"/>
    <property type="match status" value="1"/>
</dbReference>
<evidence type="ECO:0000313" key="6">
    <source>
        <dbReference type="Proteomes" id="UP000248706"/>
    </source>
</evidence>
<evidence type="ECO:0000256" key="2">
    <source>
        <dbReference type="ARBA" id="ARBA00023002"/>
    </source>
</evidence>
<comment type="caution">
    <text evidence="5">The sequence shown here is derived from an EMBL/GenBank/DDBJ whole genome shotgun (WGS) entry which is preliminary data.</text>
</comment>
<reference evidence="5 6" key="1">
    <citation type="submission" date="2016-08" db="EMBL/GenBank/DDBJ databases">
        <title>Analysis of Carbohydrate Active Enzymes in Thermogemmatispora T81 Reveals Carbohydrate Degradation Ability.</title>
        <authorList>
            <person name="Tomazini A."/>
            <person name="Lal S."/>
            <person name="Stott M."/>
            <person name="Henrissat B."/>
            <person name="Polikarpov I."/>
            <person name="Sparling R."/>
            <person name="Levin D.B."/>
        </authorList>
    </citation>
    <scope>NUCLEOTIDE SEQUENCE [LARGE SCALE GENOMIC DNA]</scope>
    <source>
        <strain evidence="5 6">T81</strain>
    </source>
</reference>
<dbReference type="Proteomes" id="UP000248706">
    <property type="component" value="Unassembled WGS sequence"/>
</dbReference>
<proteinExistence type="inferred from homology"/>
<dbReference type="InterPro" id="IPR057326">
    <property type="entry name" value="KR_dom"/>
</dbReference>
<gene>
    <name evidence="5" type="ORF">A4R35_22490</name>
</gene>
<protein>
    <recommendedName>
        <fullName evidence="4">Ketoreductase domain-containing protein</fullName>
    </recommendedName>
</protein>
<dbReference type="PRINTS" id="PR00081">
    <property type="entry name" value="GDHRDH"/>
</dbReference>
<dbReference type="EMBL" id="MCIF01000002">
    <property type="protein sequence ID" value="RAQ98326.1"/>
    <property type="molecule type" value="Genomic_DNA"/>
</dbReference>
<evidence type="ECO:0000313" key="5">
    <source>
        <dbReference type="EMBL" id="RAQ98326.1"/>
    </source>
</evidence>
<dbReference type="InterPro" id="IPR020904">
    <property type="entry name" value="Sc_DH/Rdtase_CS"/>
</dbReference>
<dbReference type="PRINTS" id="PR00080">
    <property type="entry name" value="SDRFAMILY"/>
</dbReference>
<comment type="similarity">
    <text evidence="1 3">Belongs to the short-chain dehydrogenases/reductases (SDR) family.</text>
</comment>
<dbReference type="InterPro" id="IPR002347">
    <property type="entry name" value="SDR_fam"/>
</dbReference>
<dbReference type="PANTHER" id="PTHR44196">
    <property type="entry name" value="DEHYDROGENASE/REDUCTASE SDR FAMILY MEMBER 7B"/>
    <property type="match status" value="1"/>
</dbReference>
<feature type="domain" description="Ketoreductase" evidence="4">
    <location>
        <begin position="9"/>
        <end position="200"/>
    </location>
</feature>
<keyword evidence="2" id="KW-0560">Oxidoreductase</keyword>
<dbReference type="GO" id="GO:0016020">
    <property type="term" value="C:membrane"/>
    <property type="evidence" value="ECO:0007669"/>
    <property type="project" value="TreeGrafter"/>
</dbReference>
<dbReference type="GO" id="GO:0016491">
    <property type="term" value="F:oxidoreductase activity"/>
    <property type="evidence" value="ECO:0007669"/>
    <property type="project" value="UniProtKB-KW"/>
</dbReference>
<dbReference type="CDD" id="cd05233">
    <property type="entry name" value="SDR_c"/>
    <property type="match status" value="1"/>
</dbReference>
<name>A0A328VKV8_9CHLR</name>
<dbReference type="SMART" id="SM00822">
    <property type="entry name" value="PKS_KR"/>
    <property type="match status" value="1"/>
</dbReference>
<dbReference type="PANTHER" id="PTHR44196:SF1">
    <property type="entry name" value="DEHYDROGENASE_REDUCTASE SDR FAMILY MEMBER 7B"/>
    <property type="match status" value="1"/>
</dbReference>
<evidence type="ECO:0000256" key="1">
    <source>
        <dbReference type="ARBA" id="ARBA00006484"/>
    </source>
</evidence>
<dbReference type="PROSITE" id="PS00061">
    <property type="entry name" value="ADH_SHORT"/>
    <property type="match status" value="1"/>
</dbReference>
<sequence>MTVTAIANAVAVVTGAASGIGLATARVLHERGAHVVLADINQGGLMEAAQRLQQESSGPRQERGKVLTVVTDVTVEAQVEELMRQAVALDGGHLDLVVTSAGIGRGGPIDSFTARDMEALLAINFMGTFHCVKAALPAMRRQGRGHFIFLSSVAGKLPVPALSGYCASKWAVRGFAAALRAELYGSGIGITTVYPSWVDTPMVQQAEADSQLLNIQALLTPEQVADEMIQAALHDQHDLTLAPDRDTALILQVMEQDPEKAEELMGRAFQQRLAQLQRTHQEQEPA</sequence>
<dbReference type="Pfam" id="PF00106">
    <property type="entry name" value="adh_short"/>
    <property type="match status" value="1"/>
</dbReference>
<keyword evidence="6" id="KW-1185">Reference proteome</keyword>